<evidence type="ECO:0000313" key="2">
    <source>
        <dbReference type="EMBL" id="GAA4360193.1"/>
    </source>
</evidence>
<gene>
    <name evidence="2" type="ORF">GCM10023151_11870</name>
</gene>
<dbReference type="RefSeq" id="WP_345292285.1">
    <property type="nucleotide sequence ID" value="NZ_BAABFV010000001.1"/>
</dbReference>
<feature type="transmembrane region" description="Helical" evidence="1">
    <location>
        <begin position="6"/>
        <end position="26"/>
    </location>
</feature>
<keyword evidence="3" id="KW-1185">Reference proteome</keyword>
<proteinExistence type="predicted"/>
<dbReference type="Proteomes" id="UP001501011">
    <property type="component" value="Unassembled WGS sequence"/>
</dbReference>
<accession>A0ABP8IJE6</accession>
<dbReference type="EMBL" id="BAABFV010000001">
    <property type="protein sequence ID" value="GAA4360193.1"/>
    <property type="molecule type" value="Genomic_DNA"/>
</dbReference>
<reference evidence="3" key="1">
    <citation type="journal article" date="2019" name="Int. J. Syst. Evol. Microbiol.">
        <title>The Global Catalogue of Microorganisms (GCM) 10K type strain sequencing project: providing services to taxonomists for standard genome sequencing and annotation.</title>
        <authorList>
            <consortium name="The Broad Institute Genomics Platform"/>
            <consortium name="The Broad Institute Genome Sequencing Center for Infectious Disease"/>
            <person name="Wu L."/>
            <person name="Ma J."/>
        </authorList>
    </citation>
    <scope>NUCLEOTIDE SEQUENCE [LARGE SCALE GENOMIC DNA]</scope>
    <source>
        <strain evidence="3">JCM 17728</strain>
    </source>
</reference>
<keyword evidence="1" id="KW-0812">Transmembrane</keyword>
<keyword evidence="1" id="KW-1133">Transmembrane helix</keyword>
<comment type="caution">
    <text evidence="2">The sequence shown here is derived from an EMBL/GenBank/DDBJ whole genome shotgun (WGS) entry which is preliminary data.</text>
</comment>
<keyword evidence="1" id="KW-0472">Membrane</keyword>
<organism evidence="2 3">
    <name type="scientific">Kangiella marina</name>
    <dbReference type="NCBI Taxonomy" id="1079178"/>
    <lineage>
        <taxon>Bacteria</taxon>
        <taxon>Pseudomonadati</taxon>
        <taxon>Pseudomonadota</taxon>
        <taxon>Gammaproteobacteria</taxon>
        <taxon>Kangiellales</taxon>
        <taxon>Kangiellaceae</taxon>
        <taxon>Kangiella</taxon>
    </lineage>
</organism>
<sequence length="339" mass="39122">MGTIFQIIGIIVVSLIVLLILGYFGLKYYIRLKVGKQLSKVIEHGPLDQPARITLEQALKDDIKSSEFHQYVNTVKSLDMIEVGYFTIPQLNDTQLYAAYSPDKKACIVIYSHIIGCFFDVVAPLSDGTNLTFSTAPFAEGMDYPPGEEKHFLPQETTVNEAYQMLLDDGRQRLTLELPFKDYFEQAYAKEMDWRLTQGMTEHEIRNQAALNGQQVSEEDIYAALEEQNQLYSEELDKLVIANFLDSDHITAKEWNQYQDHLLVVHEKTSLEYLQEVLHWHINDLSPNNTFANIIDRAKNCFELISELNNYLPEQKQLQLIGQVQDPVDAKFYYNPNFF</sequence>
<protein>
    <submittedName>
        <fullName evidence="2">Uncharacterized protein</fullName>
    </submittedName>
</protein>
<evidence type="ECO:0000256" key="1">
    <source>
        <dbReference type="SAM" id="Phobius"/>
    </source>
</evidence>
<evidence type="ECO:0000313" key="3">
    <source>
        <dbReference type="Proteomes" id="UP001501011"/>
    </source>
</evidence>
<name>A0ABP8IJE6_9GAMM</name>